<gene>
    <name evidence="1" type="ORF">H9Q16_09795</name>
</gene>
<reference evidence="1" key="1">
    <citation type="submission" date="2020-08" db="EMBL/GenBank/DDBJ databases">
        <title>Sulfitobacter aestuariivivens sp. nov., isolated from a tidal flat.</title>
        <authorList>
            <person name="Park S."/>
            <person name="Yoon J.-H."/>
        </authorList>
    </citation>
    <scope>NUCLEOTIDE SEQUENCE</scope>
    <source>
        <strain evidence="1">TSTF-M16</strain>
    </source>
</reference>
<proteinExistence type="predicted"/>
<organism evidence="1 2">
    <name type="scientific">Sulfitobacter aestuariivivens</name>
    <dbReference type="NCBI Taxonomy" id="2766981"/>
    <lineage>
        <taxon>Bacteria</taxon>
        <taxon>Pseudomonadati</taxon>
        <taxon>Pseudomonadota</taxon>
        <taxon>Alphaproteobacteria</taxon>
        <taxon>Rhodobacterales</taxon>
        <taxon>Roseobacteraceae</taxon>
        <taxon>Sulfitobacter</taxon>
    </lineage>
</organism>
<accession>A0A927D6P8</accession>
<dbReference type="EMBL" id="JACTAG010000002">
    <property type="protein sequence ID" value="MBD3664212.1"/>
    <property type="molecule type" value="Genomic_DNA"/>
</dbReference>
<dbReference type="Proteomes" id="UP000635142">
    <property type="component" value="Unassembled WGS sequence"/>
</dbReference>
<dbReference type="RefSeq" id="WP_191075254.1">
    <property type="nucleotide sequence ID" value="NZ_JACTAG010000002.1"/>
</dbReference>
<comment type="caution">
    <text evidence="1">The sequence shown here is derived from an EMBL/GenBank/DDBJ whole genome shotgun (WGS) entry which is preliminary data.</text>
</comment>
<evidence type="ECO:0000313" key="1">
    <source>
        <dbReference type="EMBL" id="MBD3664212.1"/>
    </source>
</evidence>
<protein>
    <recommendedName>
        <fullName evidence="3">YceI family protein</fullName>
    </recommendedName>
</protein>
<sequence>MSQSDWKDYGYQMTVSLFGHTVENTTMSTKEALMIQFAVTNTNGTLNVMNPEVIYLSQGMTKAHLAKQEDGADVTLTAAETSGDRLMVEGTFQADLVFTEVMKRKKDPENVLNIAGTFKADIGPVR</sequence>
<name>A0A927D6P8_9RHOB</name>
<evidence type="ECO:0008006" key="3">
    <source>
        <dbReference type="Google" id="ProtNLM"/>
    </source>
</evidence>
<evidence type="ECO:0000313" key="2">
    <source>
        <dbReference type="Proteomes" id="UP000635142"/>
    </source>
</evidence>
<keyword evidence="2" id="KW-1185">Reference proteome</keyword>
<dbReference type="AlphaFoldDB" id="A0A927D6P8"/>